<gene>
    <name evidence="3" type="ORF">LOC62_03G005112</name>
</gene>
<evidence type="ECO:0000256" key="1">
    <source>
        <dbReference type="SAM" id="MobiDB-lite"/>
    </source>
</evidence>
<accession>A0AAF0Y7N3</accession>
<dbReference type="EMBL" id="CP086716">
    <property type="protein sequence ID" value="WOO81590.1"/>
    <property type="molecule type" value="Genomic_DNA"/>
</dbReference>
<feature type="chain" id="PRO_5042064708" evidence="2">
    <location>
        <begin position="16"/>
        <end position="307"/>
    </location>
</feature>
<evidence type="ECO:0000256" key="2">
    <source>
        <dbReference type="SAM" id="SignalP"/>
    </source>
</evidence>
<proteinExistence type="predicted"/>
<dbReference type="Proteomes" id="UP000827549">
    <property type="component" value="Chromosome 3"/>
</dbReference>
<protein>
    <submittedName>
        <fullName evidence="3">Uncharacterized protein</fullName>
    </submittedName>
</protein>
<dbReference type="RefSeq" id="XP_062627622.1">
    <property type="nucleotide sequence ID" value="XM_062771638.1"/>
</dbReference>
<keyword evidence="2" id="KW-0732">Signal</keyword>
<sequence length="307" mass="32120">MIFTTVLLLAVLANAAIPNDCAGRDRNACSANGNAGIKCKIPRPGSGNEKQNDLACQSACAPSNVTLLSQCSQCSIDLQYGAFLDAADSSMFANEDAKLVDLDIACASAGYAWAATPTLTEPAPKTPLPPSASGRQRSCKWLCRDYEKQLYAASRKYICFESEYTTTNCSAIERVCNQDTIDALGACFQCRFTSANSGDFGGSAGKRKEGEESVLRLSEVVSACSIIGTPVTQPLVYTQFPVPTNEPSKALQLSMTTTFTPVSRTPTQVTGAQATRTAAPGGATSGAGRNGVAAFAVFVAALAAYVL</sequence>
<dbReference type="GeneID" id="87808343"/>
<evidence type="ECO:0000313" key="4">
    <source>
        <dbReference type="Proteomes" id="UP000827549"/>
    </source>
</evidence>
<feature type="signal peptide" evidence="2">
    <location>
        <begin position="1"/>
        <end position="15"/>
    </location>
</feature>
<feature type="region of interest" description="Disordered" evidence="1">
    <location>
        <begin position="262"/>
        <end position="284"/>
    </location>
</feature>
<organism evidence="3 4">
    <name type="scientific">Vanrija pseudolonga</name>
    <dbReference type="NCBI Taxonomy" id="143232"/>
    <lineage>
        <taxon>Eukaryota</taxon>
        <taxon>Fungi</taxon>
        <taxon>Dikarya</taxon>
        <taxon>Basidiomycota</taxon>
        <taxon>Agaricomycotina</taxon>
        <taxon>Tremellomycetes</taxon>
        <taxon>Trichosporonales</taxon>
        <taxon>Trichosporonaceae</taxon>
        <taxon>Vanrija</taxon>
    </lineage>
</organism>
<keyword evidence="4" id="KW-1185">Reference proteome</keyword>
<feature type="compositionally biased region" description="Low complexity" evidence="1">
    <location>
        <begin position="262"/>
        <end position="282"/>
    </location>
</feature>
<evidence type="ECO:0000313" key="3">
    <source>
        <dbReference type="EMBL" id="WOO81590.1"/>
    </source>
</evidence>
<reference evidence="3" key="1">
    <citation type="submission" date="2023-10" db="EMBL/GenBank/DDBJ databases">
        <authorList>
            <person name="Noh H."/>
        </authorList>
    </citation>
    <scope>NUCLEOTIDE SEQUENCE</scope>
    <source>
        <strain evidence="3">DUCC4014</strain>
    </source>
</reference>
<dbReference type="AlphaFoldDB" id="A0AAF0Y7N3"/>
<name>A0AAF0Y7N3_9TREE</name>